<dbReference type="PROSITE" id="PS00901">
    <property type="entry name" value="CYS_SYNTHASE"/>
    <property type="match status" value="2"/>
</dbReference>
<dbReference type="EC" id="4.2.1.22" evidence="4"/>
<keyword evidence="7" id="KW-0663">Pyridoxal phosphate</keyword>
<evidence type="ECO:0000256" key="3">
    <source>
        <dbReference type="ARBA" id="ARBA00007103"/>
    </source>
</evidence>
<organism evidence="11 12">
    <name type="scientific">Danaus plexippus plexippus</name>
    <dbReference type="NCBI Taxonomy" id="278856"/>
    <lineage>
        <taxon>Eukaryota</taxon>
        <taxon>Metazoa</taxon>
        <taxon>Ecdysozoa</taxon>
        <taxon>Arthropoda</taxon>
        <taxon>Hexapoda</taxon>
        <taxon>Insecta</taxon>
        <taxon>Pterygota</taxon>
        <taxon>Neoptera</taxon>
        <taxon>Endopterygota</taxon>
        <taxon>Lepidoptera</taxon>
        <taxon>Glossata</taxon>
        <taxon>Ditrysia</taxon>
        <taxon>Papilionoidea</taxon>
        <taxon>Nymphalidae</taxon>
        <taxon>Danainae</taxon>
        <taxon>Danaini</taxon>
        <taxon>Danaina</taxon>
        <taxon>Danaus</taxon>
        <taxon>Danaus</taxon>
    </lineage>
</organism>
<dbReference type="GO" id="GO:0016740">
    <property type="term" value="F:transferase activity"/>
    <property type="evidence" value="ECO:0007669"/>
    <property type="project" value="UniProtKB-KW"/>
</dbReference>
<evidence type="ECO:0000256" key="4">
    <source>
        <dbReference type="ARBA" id="ARBA00012041"/>
    </source>
</evidence>
<evidence type="ECO:0000256" key="2">
    <source>
        <dbReference type="ARBA" id="ARBA00005003"/>
    </source>
</evidence>
<feature type="domain" description="Tryptophan synthase beta chain-like PALP" evidence="10">
    <location>
        <begin position="36"/>
        <end position="321"/>
    </location>
</feature>
<evidence type="ECO:0000256" key="9">
    <source>
        <dbReference type="ARBA" id="ARBA00047490"/>
    </source>
</evidence>
<name>A0A212EZ66_DANPL</name>
<dbReference type="FunFam" id="3.40.50.1100:FF:000006">
    <property type="entry name" value="Cysteine synthase"/>
    <property type="match status" value="1"/>
</dbReference>
<dbReference type="EMBL" id="AGBW02011379">
    <property type="protein sequence ID" value="OWR46747.1"/>
    <property type="molecule type" value="Genomic_DNA"/>
</dbReference>
<dbReference type="InParanoid" id="A0A212EZ66"/>
<comment type="caution">
    <text evidence="11">The sequence shown here is derived from an EMBL/GenBank/DDBJ whole genome shotgun (WGS) entry which is preliminary data.</text>
</comment>
<comment type="similarity">
    <text evidence="3">Belongs to the cysteine synthase/cystathionine beta-synthase family.</text>
</comment>
<keyword evidence="5" id="KW-0028">Amino-acid biosynthesis</keyword>
<dbReference type="InterPro" id="IPR001926">
    <property type="entry name" value="TrpB-like_PALP"/>
</dbReference>
<dbReference type="eggNOG" id="KOG1252">
    <property type="taxonomic scope" value="Eukaryota"/>
</dbReference>
<comment type="pathway">
    <text evidence="2">Amino-acid biosynthesis; L-cysteine biosynthesis; L-cysteine from L-homocysteine and L-serine: step 1/2.</text>
</comment>
<dbReference type="Gene3D" id="3.10.580.10">
    <property type="entry name" value="CBS-domain"/>
    <property type="match status" value="1"/>
</dbReference>
<dbReference type="InterPro" id="IPR036052">
    <property type="entry name" value="TrpB-like_PALP_sf"/>
</dbReference>
<dbReference type="InterPro" id="IPR046342">
    <property type="entry name" value="CBS_dom_sf"/>
</dbReference>
<dbReference type="GO" id="GO:0006535">
    <property type="term" value="P:cysteine biosynthetic process from serine"/>
    <property type="evidence" value="ECO:0007669"/>
    <property type="project" value="InterPro"/>
</dbReference>
<gene>
    <name evidence="11" type="ORF">KGM_202278A</name>
</gene>
<dbReference type="InterPro" id="IPR001216">
    <property type="entry name" value="P-phosphate_BS"/>
</dbReference>
<accession>A0A212EZ66</accession>
<evidence type="ECO:0000259" key="10">
    <source>
        <dbReference type="Pfam" id="PF00291"/>
    </source>
</evidence>
<dbReference type="Proteomes" id="UP000007151">
    <property type="component" value="Unassembled WGS sequence"/>
</dbReference>
<dbReference type="FunFam" id="3.40.50.1100:FF:000118">
    <property type="entry name" value="Related to CYS4-cystathionine beta-synthase"/>
    <property type="match status" value="1"/>
</dbReference>
<evidence type="ECO:0000256" key="6">
    <source>
        <dbReference type="ARBA" id="ARBA00022679"/>
    </source>
</evidence>
<dbReference type="PANTHER" id="PTHR10314">
    <property type="entry name" value="CYSTATHIONINE BETA-SYNTHASE"/>
    <property type="match status" value="1"/>
</dbReference>
<feature type="non-terminal residue" evidence="11">
    <location>
        <position position="835"/>
    </location>
</feature>
<evidence type="ECO:0000256" key="8">
    <source>
        <dbReference type="ARBA" id="ARBA00023192"/>
    </source>
</evidence>
<evidence type="ECO:0000256" key="7">
    <source>
        <dbReference type="ARBA" id="ARBA00022898"/>
    </source>
</evidence>
<keyword evidence="6" id="KW-0808">Transferase</keyword>
<dbReference type="STRING" id="278856.A0A212EZ66"/>
<evidence type="ECO:0000256" key="1">
    <source>
        <dbReference type="ARBA" id="ARBA00001933"/>
    </source>
</evidence>
<evidence type="ECO:0000313" key="12">
    <source>
        <dbReference type="Proteomes" id="UP000007151"/>
    </source>
</evidence>
<dbReference type="AlphaFoldDB" id="A0A212EZ66"/>
<dbReference type="FunFam" id="3.40.50.1100:FF:000003">
    <property type="entry name" value="Cystathionine beta-synthase"/>
    <property type="match status" value="1"/>
</dbReference>
<evidence type="ECO:0000256" key="5">
    <source>
        <dbReference type="ARBA" id="ARBA00022605"/>
    </source>
</evidence>
<dbReference type="Pfam" id="PF00291">
    <property type="entry name" value="PALP"/>
    <property type="match status" value="2"/>
</dbReference>
<protein>
    <recommendedName>
        <fullName evidence="4">cystathionine beta-synthase</fullName>
        <ecNumber evidence="4">4.2.1.22</ecNumber>
    </recommendedName>
</protein>
<proteinExistence type="inferred from homology"/>
<comment type="cofactor">
    <cofactor evidence="1">
        <name>pyridoxal 5'-phosphate</name>
        <dbReference type="ChEBI" id="CHEBI:597326"/>
    </cofactor>
</comment>
<dbReference type="Gene3D" id="3.40.50.1100">
    <property type="match status" value="4"/>
</dbReference>
<comment type="catalytic activity">
    <reaction evidence="9">
        <text>L-homocysteine + L-serine = L,L-cystathionine + H2O</text>
        <dbReference type="Rhea" id="RHEA:10112"/>
        <dbReference type="ChEBI" id="CHEBI:15377"/>
        <dbReference type="ChEBI" id="CHEBI:33384"/>
        <dbReference type="ChEBI" id="CHEBI:58161"/>
        <dbReference type="ChEBI" id="CHEBI:58199"/>
        <dbReference type="EC" id="4.2.1.22"/>
    </reaction>
</comment>
<keyword evidence="12" id="KW-1185">Reference proteome</keyword>
<keyword evidence="8" id="KW-0198">Cysteine biosynthesis</keyword>
<dbReference type="SUPFAM" id="SSF53686">
    <property type="entry name" value="Tryptophan synthase beta subunit-like PLP-dependent enzymes"/>
    <property type="match status" value="2"/>
</dbReference>
<reference evidence="11 12" key="1">
    <citation type="journal article" date="2011" name="Cell">
        <title>The monarch butterfly genome yields insights into long-distance migration.</title>
        <authorList>
            <person name="Zhan S."/>
            <person name="Merlin C."/>
            <person name="Boore J.L."/>
            <person name="Reppert S.M."/>
        </authorList>
    </citation>
    <scope>NUCLEOTIDE SEQUENCE [LARGE SCALE GENOMIC DNA]</scope>
    <source>
        <strain evidence="11">F-2</strain>
    </source>
</reference>
<dbReference type="KEGG" id="dpl:KGM_202278A"/>
<sequence length="835" mass="92054">MFNLFQAKHKYSLGHKVAHLNHRRSPYVNKVYNSILDFVGNTPLIKLNKIPKDYGIHCDIYAKCEFMNPSGSAKDRIALAMLQDAEKGGFIKEDSKFVEPTSGNTGIGIAFNSALMDKKCYIVMGEKNSREKLTTMQVLGAETIKTNGTSIQVARDIKDSDPENYVMLDQFENNVNPRVHYENTGVEILEALGDVDMFVVGCGTGGTLSGAGQRIKEKCPKCTIIAAEPAGSTMFNVSGIPHPYLVEGIGGQEVPIVLDKSLVDDFEIVTDKEAFLMSREIIRKEGLLCGGSSGAAMVAAIKAIQKRKFTAGQHVVVVLPDSIRNYMTKFVTDQWMEAHLFIDPPQHASPWWNDPVTHLTLGHTYPILSSDQTCSEAILEMMKENIAIVVETNGNFLGAVTKDGLRSEATNPMRLPHKSIQELNFQDFVSDHLVKDCFTLAKNSERGMPTIGLLSRMLDVAQFVVIGRNVHELGQTHFVAESVATADDVLNYIFVNRTQKKNAKCEFVNPGGSVKDRIAYRMVLDAEKKGILKPGKSVIVEPTSGNTGIGLALAAAVRGYRCIIVLPEKMSNEKVLTLHALGAEIIRTPTEVAWDSPESNIMVAKRLSTEIPNAVLLDQYNNASNPLAHYDGTAEEILWSLDNDVDMVVLGAGTCGTISGIAHKIKEKCPKCVVVGVDPHGSVLAPPDKLNENDVEIYEVEGIGYDFLPQALDLKIIDKWIKTEDKWSFQMARRLIKEEGLLCGGSSGAAMWGAIQAAKSLVAGQKCVVLLPDNIRNYMTKFLTDQWMEVRGYKSIESNDNLWWWNKPLTEGLVRITKNICQNSTTSEAIKALRE</sequence>
<dbReference type="CDD" id="cd01561">
    <property type="entry name" value="CBS_like"/>
    <property type="match status" value="2"/>
</dbReference>
<dbReference type="GO" id="GO:0004122">
    <property type="term" value="F:cystathionine beta-synthase activity"/>
    <property type="evidence" value="ECO:0007669"/>
    <property type="project" value="UniProtKB-EC"/>
</dbReference>
<dbReference type="GO" id="GO:0030170">
    <property type="term" value="F:pyridoxal phosphate binding"/>
    <property type="evidence" value="ECO:0007669"/>
    <property type="project" value="UniProtKB-ARBA"/>
</dbReference>
<feature type="domain" description="Tryptophan synthase beta chain-like PALP" evidence="10">
    <location>
        <begin position="503"/>
        <end position="773"/>
    </location>
</feature>
<dbReference type="InterPro" id="IPR050214">
    <property type="entry name" value="Cys_Synth/Cystath_Beta-Synth"/>
</dbReference>
<evidence type="ECO:0000313" key="11">
    <source>
        <dbReference type="EMBL" id="OWR46747.1"/>
    </source>
</evidence>